<evidence type="ECO:0000256" key="1">
    <source>
        <dbReference type="SAM" id="MobiDB-lite"/>
    </source>
</evidence>
<dbReference type="Proteomes" id="UP000479526">
    <property type="component" value="Unassembled WGS sequence"/>
</dbReference>
<accession>A0A7C9P0Y2</accession>
<feature type="compositionally biased region" description="Basic and acidic residues" evidence="1">
    <location>
        <begin position="1"/>
        <end position="24"/>
    </location>
</feature>
<proteinExistence type="predicted"/>
<feature type="region of interest" description="Disordered" evidence="1">
    <location>
        <begin position="68"/>
        <end position="96"/>
    </location>
</feature>
<evidence type="ECO:0000313" key="3">
    <source>
        <dbReference type="Proteomes" id="UP000479526"/>
    </source>
</evidence>
<dbReference type="AlphaFoldDB" id="A0A7C9P0Y2"/>
<gene>
    <name evidence="2" type="ORF">GT755_19760</name>
</gene>
<dbReference type="RefSeq" id="WP_161481120.1">
    <property type="nucleotide sequence ID" value="NZ_WXEW01000005.1"/>
</dbReference>
<organism evidence="2 3">
    <name type="scientific">Herbidospora solisilvae</name>
    <dbReference type="NCBI Taxonomy" id="2696284"/>
    <lineage>
        <taxon>Bacteria</taxon>
        <taxon>Bacillati</taxon>
        <taxon>Actinomycetota</taxon>
        <taxon>Actinomycetes</taxon>
        <taxon>Streptosporangiales</taxon>
        <taxon>Streptosporangiaceae</taxon>
        <taxon>Herbidospora</taxon>
    </lineage>
</organism>
<protein>
    <submittedName>
        <fullName evidence="2">Uncharacterized protein</fullName>
    </submittedName>
</protein>
<comment type="caution">
    <text evidence="2">The sequence shown here is derived from an EMBL/GenBank/DDBJ whole genome shotgun (WGS) entry which is preliminary data.</text>
</comment>
<name>A0A7C9P0Y2_9ACTN</name>
<evidence type="ECO:0000313" key="2">
    <source>
        <dbReference type="EMBL" id="NAS23917.1"/>
    </source>
</evidence>
<dbReference type="EMBL" id="WXEW01000005">
    <property type="protein sequence ID" value="NAS23917.1"/>
    <property type="molecule type" value="Genomic_DNA"/>
</dbReference>
<keyword evidence="3" id="KW-1185">Reference proteome</keyword>
<feature type="region of interest" description="Disordered" evidence="1">
    <location>
        <begin position="1"/>
        <end position="36"/>
    </location>
</feature>
<reference evidence="2 3" key="1">
    <citation type="submission" date="2020-01" db="EMBL/GenBank/DDBJ databases">
        <title>Herbidospora sp. NEAU-GS84 nov., a novel actinomycete isolated from soil.</title>
        <authorList>
            <person name="Han L."/>
        </authorList>
    </citation>
    <scope>NUCLEOTIDE SEQUENCE [LARGE SCALE GENOMIC DNA]</scope>
    <source>
        <strain evidence="2 3">NEAU-GS84</strain>
    </source>
</reference>
<sequence length="96" mass="11174">MKSPTARRDPNQTAGEQDREDARKATTPARHRWTHHDKYHATCRRCGTRAQKRPSPYGRRWWTEWRLPDGTTRNNYDGQPTPPCLPPDLATPGRPE</sequence>